<dbReference type="STRING" id="1121105.GCA_000421665_01151"/>
<accession>A0A3D4S585</accession>
<organism evidence="2 3">
    <name type="scientific">Bavariicoccus seileri</name>
    <dbReference type="NCBI Taxonomy" id="549685"/>
    <lineage>
        <taxon>Bacteria</taxon>
        <taxon>Bacillati</taxon>
        <taxon>Bacillota</taxon>
        <taxon>Bacilli</taxon>
        <taxon>Lactobacillales</taxon>
        <taxon>Enterococcaceae</taxon>
        <taxon>Bavariicoccus</taxon>
    </lineage>
</organism>
<keyword evidence="1" id="KW-1133">Transmembrane helix</keyword>
<feature type="transmembrane region" description="Helical" evidence="1">
    <location>
        <begin position="111"/>
        <end position="128"/>
    </location>
</feature>
<reference evidence="2 3" key="1">
    <citation type="journal article" date="2018" name="Nat. Biotechnol.">
        <title>A standardized bacterial taxonomy based on genome phylogeny substantially revises the tree of life.</title>
        <authorList>
            <person name="Parks D.H."/>
            <person name="Chuvochina M."/>
            <person name="Waite D.W."/>
            <person name="Rinke C."/>
            <person name="Skarshewski A."/>
            <person name="Chaumeil P.A."/>
            <person name="Hugenholtz P."/>
        </authorList>
    </citation>
    <scope>NUCLEOTIDE SEQUENCE [LARGE SCALE GENOMIC DNA]</scope>
    <source>
        <strain evidence="2">UBA11306</strain>
    </source>
</reference>
<keyword evidence="1" id="KW-0812">Transmembrane</keyword>
<feature type="transmembrane region" description="Helical" evidence="1">
    <location>
        <begin position="199"/>
        <end position="215"/>
    </location>
</feature>
<feature type="transmembrane region" description="Helical" evidence="1">
    <location>
        <begin position="310"/>
        <end position="330"/>
    </location>
</feature>
<feature type="transmembrane region" description="Helical" evidence="1">
    <location>
        <begin position="175"/>
        <end position="193"/>
    </location>
</feature>
<evidence type="ECO:0000313" key="2">
    <source>
        <dbReference type="EMBL" id="HCS93967.1"/>
    </source>
</evidence>
<feature type="transmembrane region" description="Helical" evidence="1">
    <location>
        <begin position="227"/>
        <end position="246"/>
    </location>
</feature>
<feature type="transmembrane region" description="Helical" evidence="1">
    <location>
        <begin position="46"/>
        <end position="62"/>
    </location>
</feature>
<feature type="transmembrane region" description="Helical" evidence="1">
    <location>
        <begin position="16"/>
        <end position="34"/>
    </location>
</feature>
<protein>
    <recommendedName>
        <fullName evidence="4">Polymerase</fullName>
    </recommendedName>
</protein>
<sequence length="389" mass="44366">MIELKLKKSLFQLTPLFVYLMLFYSIQSSMLSMSDMWSAFFWNSKNLILVFSLCISFIINKYSKQQLMIIFCFLVPSIVTRFVSGSSPTFDLLVFIILLKNTPIKSVLKTILSSQVLSFFLVILMYRLSIIPDRVVVRSGVIRSSLGFWHPNTTGMIFLSIFLLSMVLAKQKYEYIFLAIFNVLATILVSITASRTMQILVLIASIGFVCVRLLKFEKVSNTRLAKVVLLVFILCILLSYFLALIYRPQNQLLSSLNTLLSGRLRLGNLFVEEYSVSLFGTRVLYNTPNANYQTIFGLVYRVLDNSYLKYLLNFGVLSLATLSIIVYQIFIKSPKIFLSKLFVSLMAFLGLAFTEQLGLSMEINFVLFVGVVIMASEKSNNSYDLQEEL</sequence>
<gene>
    <name evidence="2" type="ORF">DIW15_04585</name>
</gene>
<comment type="caution">
    <text evidence="2">The sequence shown here is derived from an EMBL/GenBank/DDBJ whole genome shotgun (WGS) entry which is preliminary data.</text>
</comment>
<proteinExistence type="predicted"/>
<feature type="transmembrane region" description="Helical" evidence="1">
    <location>
        <begin position="337"/>
        <end position="353"/>
    </location>
</feature>
<feature type="transmembrane region" description="Helical" evidence="1">
    <location>
        <begin position="68"/>
        <end position="99"/>
    </location>
</feature>
<evidence type="ECO:0000313" key="3">
    <source>
        <dbReference type="Proteomes" id="UP000262195"/>
    </source>
</evidence>
<keyword evidence="1" id="KW-0472">Membrane</keyword>
<evidence type="ECO:0000256" key="1">
    <source>
        <dbReference type="SAM" id="Phobius"/>
    </source>
</evidence>
<dbReference type="Proteomes" id="UP000262195">
    <property type="component" value="Unassembled WGS sequence"/>
</dbReference>
<feature type="transmembrane region" description="Helical" evidence="1">
    <location>
        <begin position="148"/>
        <end position="168"/>
    </location>
</feature>
<evidence type="ECO:0008006" key="4">
    <source>
        <dbReference type="Google" id="ProtNLM"/>
    </source>
</evidence>
<dbReference type="EMBL" id="DQHO01000028">
    <property type="protein sequence ID" value="HCS93967.1"/>
    <property type="molecule type" value="Genomic_DNA"/>
</dbReference>
<name>A0A3D4S585_9ENTE</name>
<dbReference type="AlphaFoldDB" id="A0A3D4S585"/>